<proteinExistence type="predicted"/>
<protein>
    <recommendedName>
        <fullName evidence="3">DUF4352 domain-containing protein</fullName>
    </recommendedName>
</protein>
<dbReference type="AlphaFoldDB" id="A0A7Z0DHB4"/>
<dbReference type="PROSITE" id="PS51257">
    <property type="entry name" value="PROKAR_LIPOPROTEIN"/>
    <property type="match status" value="1"/>
</dbReference>
<evidence type="ECO:0000313" key="1">
    <source>
        <dbReference type="EMBL" id="NYI75580.1"/>
    </source>
</evidence>
<comment type="caution">
    <text evidence="1">The sequence shown here is derived from an EMBL/GenBank/DDBJ whole genome shotgun (WGS) entry which is preliminary data.</text>
</comment>
<keyword evidence="2" id="KW-1185">Reference proteome</keyword>
<name>A0A7Z0DHB4_9ACTN</name>
<gene>
    <name evidence="1" type="ORF">BJ988_000228</name>
</gene>
<organism evidence="1 2">
    <name type="scientific">Nocardioides panzhihuensis</name>
    <dbReference type="NCBI Taxonomy" id="860243"/>
    <lineage>
        <taxon>Bacteria</taxon>
        <taxon>Bacillati</taxon>
        <taxon>Actinomycetota</taxon>
        <taxon>Actinomycetes</taxon>
        <taxon>Propionibacteriales</taxon>
        <taxon>Nocardioidaceae</taxon>
        <taxon>Nocardioides</taxon>
    </lineage>
</organism>
<accession>A0A7Z0DHB4</accession>
<evidence type="ECO:0000313" key="2">
    <source>
        <dbReference type="Proteomes" id="UP000564496"/>
    </source>
</evidence>
<dbReference type="EMBL" id="JACBZR010000001">
    <property type="protein sequence ID" value="NYI75580.1"/>
    <property type="molecule type" value="Genomic_DNA"/>
</dbReference>
<reference evidence="1 2" key="1">
    <citation type="submission" date="2020-07" db="EMBL/GenBank/DDBJ databases">
        <title>Sequencing the genomes of 1000 actinobacteria strains.</title>
        <authorList>
            <person name="Klenk H.-P."/>
        </authorList>
    </citation>
    <scope>NUCLEOTIDE SEQUENCE [LARGE SCALE GENOMIC DNA]</scope>
    <source>
        <strain evidence="1 2">DSM 26487</strain>
    </source>
</reference>
<dbReference type="Proteomes" id="UP000564496">
    <property type="component" value="Unassembled WGS sequence"/>
</dbReference>
<dbReference type="RefSeq" id="WP_179656289.1">
    <property type="nucleotide sequence ID" value="NZ_JACBZR010000001.1"/>
</dbReference>
<evidence type="ECO:0008006" key="3">
    <source>
        <dbReference type="Google" id="ProtNLM"/>
    </source>
</evidence>
<sequence length="194" mass="20467">MRRLAMLILGGAVAAAGVGCGSDSSIDYGFYSNNHGENPAMEKKVITVDSTERIEQNQQLGLTAEGTIKGKAPGILLRVIVQDVFETSFTDGTKTPPGMRVMAVEVQIANAGARVFDDSPAAGTTVIDAAGKKYKSLPGTASVDGGEMFPNPFGLQPQDQRTALVPFVVPEGVNIKQVEFQVDKGGESGLWRIP</sequence>